<evidence type="ECO:0000313" key="5">
    <source>
        <dbReference type="Proteomes" id="UP000274131"/>
    </source>
</evidence>
<evidence type="ECO:0000313" key="6">
    <source>
        <dbReference type="WBParaSite" id="EVEC_0000010701-mRNA-1"/>
    </source>
</evidence>
<dbReference type="PRINTS" id="PR01415">
    <property type="entry name" value="ANKYRIN"/>
</dbReference>
<name>A0A0N4USK3_ENTVE</name>
<evidence type="ECO:0000313" key="4">
    <source>
        <dbReference type="EMBL" id="VDD84925.1"/>
    </source>
</evidence>
<keyword evidence="5" id="KW-1185">Reference proteome</keyword>
<keyword evidence="1" id="KW-0677">Repeat</keyword>
<dbReference type="InterPro" id="IPR002110">
    <property type="entry name" value="Ankyrin_rpt"/>
</dbReference>
<feature type="repeat" description="ANK" evidence="3">
    <location>
        <begin position="62"/>
        <end position="94"/>
    </location>
</feature>
<evidence type="ECO:0000256" key="1">
    <source>
        <dbReference type="ARBA" id="ARBA00022737"/>
    </source>
</evidence>
<reference evidence="6" key="1">
    <citation type="submission" date="2017-02" db="UniProtKB">
        <authorList>
            <consortium name="WormBaseParasite"/>
        </authorList>
    </citation>
    <scope>IDENTIFICATION</scope>
</reference>
<evidence type="ECO:0000256" key="3">
    <source>
        <dbReference type="PROSITE-ProRule" id="PRU00023"/>
    </source>
</evidence>
<dbReference type="PANTHER" id="PTHR24198:SF165">
    <property type="entry name" value="ANKYRIN REPEAT-CONTAINING PROTEIN-RELATED"/>
    <property type="match status" value="1"/>
</dbReference>
<dbReference type="SUPFAM" id="SSF48403">
    <property type="entry name" value="Ankyrin repeat"/>
    <property type="match status" value="1"/>
</dbReference>
<feature type="repeat" description="ANK" evidence="3">
    <location>
        <begin position="29"/>
        <end position="61"/>
    </location>
</feature>
<reference evidence="4 5" key="2">
    <citation type="submission" date="2018-10" db="EMBL/GenBank/DDBJ databases">
        <authorList>
            <consortium name="Pathogen Informatics"/>
        </authorList>
    </citation>
    <scope>NUCLEOTIDE SEQUENCE [LARGE SCALE GENOMIC DNA]</scope>
</reference>
<dbReference type="PROSITE" id="PS50297">
    <property type="entry name" value="ANK_REP_REGION"/>
    <property type="match status" value="2"/>
</dbReference>
<dbReference type="OrthoDB" id="9995210at2759"/>
<dbReference type="PROSITE" id="PS50088">
    <property type="entry name" value="ANK_REPEAT"/>
    <property type="match status" value="2"/>
</dbReference>
<accession>A0A0N4USK3</accession>
<dbReference type="EMBL" id="UXUI01000031">
    <property type="protein sequence ID" value="VDD84925.1"/>
    <property type="molecule type" value="Genomic_DNA"/>
</dbReference>
<dbReference type="InterPro" id="IPR036770">
    <property type="entry name" value="Ankyrin_rpt-contain_sf"/>
</dbReference>
<dbReference type="SMART" id="SM00248">
    <property type="entry name" value="ANK"/>
    <property type="match status" value="2"/>
</dbReference>
<evidence type="ECO:0000256" key="2">
    <source>
        <dbReference type="ARBA" id="ARBA00023043"/>
    </source>
</evidence>
<dbReference type="Gene3D" id="1.25.40.20">
    <property type="entry name" value="Ankyrin repeat-containing domain"/>
    <property type="match status" value="1"/>
</dbReference>
<dbReference type="Proteomes" id="UP000274131">
    <property type="component" value="Unassembled WGS sequence"/>
</dbReference>
<gene>
    <name evidence="4" type="ORF">EVEC_LOCUS68</name>
</gene>
<keyword evidence="2 3" id="KW-0040">ANK repeat</keyword>
<dbReference type="PANTHER" id="PTHR24198">
    <property type="entry name" value="ANKYRIN REPEAT AND PROTEIN KINASE DOMAIN-CONTAINING PROTEIN"/>
    <property type="match status" value="1"/>
</dbReference>
<dbReference type="WBParaSite" id="EVEC_0000010701-mRNA-1">
    <property type="protein sequence ID" value="EVEC_0000010701-mRNA-1"/>
    <property type="gene ID" value="EVEC_0000010701"/>
</dbReference>
<organism evidence="6">
    <name type="scientific">Enterobius vermicularis</name>
    <name type="common">Human pinworm</name>
    <dbReference type="NCBI Taxonomy" id="51028"/>
    <lineage>
        <taxon>Eukaryota</taxon>
        <taxon>Metazoa</taxon>
        <taxon>Ecdysozoa</taxon>
        <taxon>Nematoda</taxon>
        <taxon>Chromadorea</taxon>
        <taxon>Rhabditida</taxon>
        <taxon>Spirurina</taxon>
        <taxon>Oxyuridomorpha</taxon>
        <taxon>Oxyuroidea</taxon>
        <taxon>Oxyuridae</taxon>
        <taxon>Enterobius</taxon>
    </lineage>
</organism>
<sequence>MRLPNALTDDYALFTTGLFRGCARNCAHPVTTSLHIAALNGHENLVEYLVDSEANICAKDETQKTPLHLASLGGHENIVKYLTDKGANVDEKYLGVRFSLLEN</sequence>
<dbReference type="Pfam" id="PF12796">
    <property type="entry name" value="Ank_2"/>
    <property type="match status" value="1"/>
</dbReference>
<dbReference type="AlphaFoldDB" id="A0A0N4USK3"/>
<dbReference type="STRING" id="51028.A0A0N4USK3"/>
<protein>
    <submittedName>
        <fullName evidence="6">ANK_REP_REGION domain-containing protein</fullName>
    </submittedName>
</protein>
<proteinExistence type="predicted"/>